<keyword evidence="3" id="KW-1185">Reference proteome</keyword>
<gene>
    <name evidence="2" type="ORF">VNO77_03214</name>
</gene>
<dbReference type="AlphaFoldDB" id="A0AAN9MZA1"/>
<protein>
    <submittedName>
        <fullName evidence="2">Uncharacterized protein</fullName>
    </submittedName>
</protein>
<reference evidence="2 3" key="1">
    <citation type="submission" date="2024-01" db="EMBL/GenBank/DDBJ databases">
        <title>The genomes of 5 underutilized Papilionoideae crops provide insights into root nodulation and disease resistanc.</title>
        <authorList>
            <person name="Jiang F."/>
        </authorList>
    </citation>
    <scope>NUCLEOTIDE SEQUENCE [LARGE SCALE GENOMIC DNA]</scope>
    <source>
        <strain evidence="2">LVBAO_FW01</strain>
        <tissue evidence="2">Leaves</tissue>
    </source>
</reference>
<evidence type="ECO:0000313" key="2">
    <source>
        <dbReference type="EMBL" id="KAK7361168.1"/>
    </source>
</evidence>
<proteinExistence type="predicted"/>
<sequence length="92" mass="10445">MPRFLSSMLVSFLNRFRALPSCHFVAASFLHSIAPDLIHASYCHMRSTFLVSRCTSLHYGCPWWKLILGATPRSSNQSQEPPLEDLPRGLLK</sequence>
<organism evidence="2 3">
    <name type="scientific">Canavalia gladiata</name>
    <name type="common">Sword bean</name>
    <name type="synonym">Dolichos gladiatus</name>
    <dbReference type="NCBI Taxonomy" id="3824"/>
    <lineage>
        <taxon>Eukaryota</taxon>
        <taxon>Viridiplantae</taxon>
        <taxon>Streptophyta</taxon>
        <taxon>Embryophyta</taxon>
        <taxon>Tracheophyta</taxon>
        <taxon>Spermatophyta</taxon>
        <taxon>Magnoliopsida</taxon>
        <taxon>eudicotyledons</taxon>
        <taxon>Gunneridae</taxon>
        <taxon>Pentapetalae</taxon>
        <taxon>rosids</taxon>
        <taxon>fabids</taxon>
        <taxon>Fabales</taxon>
        <taxon>Fabaceae</taxon>
        <taxon>Papilionoideae</taxon>
        <taxon>50 kb inversion clade</taxon>
        <taxon>NPAAA clade</taxon>
        <taxon>indigoferoid/millettioid clade</taxon>
        <taxon>Phaseoleae</taxon>
        <taxon>Canavalia</taxon>
    </lineage>
</organism>
<feature type="region of interest" description="Disordered" evidence="1">
    <location>
        <begin position="73"/>
        <end position="92"/>
    </location>
</feature>
<accession>A0AAN9MZA1</accession>
<name>A0AAN9MZA1_CANGL</name>
<dbReference type="Proteomes" id="UP001367508">
    <property type="component" value="Unassembled WGS sequence"/>
</dbReference>
<comment type="caution">
    <text evidence="2">The sequence shown here is derived from an EMBL/GenBank/DDBJ whole genome shotgun (WGS) entry which is preliminary data.</text>
</comment>
<dbReference type="EMBL" id="JAYMYQ010000001">
    <property type="protein sequence ID" value="KAK7361168.1"/>
    <property type="molecule type" value="Genomic_DNA"/>
</dbReference>
<evidence type="ECO:0000256" key="1">
    <source>
        <dbReference type="SAM" id="MobiDB-lite"/>
    </source>
</evidence>
<evidence type="ECO:0000313" key="3">
    <source>
        <dbReference type="Proteomes" id="UP001367508"/>
    </source>
</evidence>